<dbReference type="GO" id="GO:0043565">
    <property type="term" value="F:sequence-specific DNA binding"/>
    <property type="evidence" value="ECO:0007669"/>
    <property type="project" value="InterPro"/>
</dbReference>
<evidence type="ECO:0000256" key="4">
    <source>
        <dbReference type="ARBA" id="ARBA00022491"/>
    </source>
</evidence>
<keyword evidence="5" id="KW-0805">Transcription regulation</keyword>
<comment type="caution">
    <text evidence="8">The sequence shown here is derived from an EMBL/GenBank/DDBJ whole genome shotgun (WGS) entry which is preliminary data.</text>
</comment>
<dbReference type="EMBL" id="PFSC01000159">
    <property type="protein sequence ID" value="PJC30349.1"/>
    <property type="molecule type" value="Genomic_DNA"/>
</dbReference>
<accession>A0A2M8EWY0</accession>
<comment type="similarity">
    <text evidence="2">Belongs to the TrpR family.</text>
</comment>
<dbReference type="AlphaFoldDB" id="A0A2M8EWY0"/>
<evidence type="ECO:0000256" key="1">
    <source>
        <dbReference type="ARBA" id="ARBA00004496"/>
    </source>
</evidence>
<dbReference type="InterPro" id="IPR038116">
    <property type="entry name" value="TrpR-like_sf"/>
</dbReference>
<keyword evidence="3" id="KW-0963">Cytoplasm</keyword>
<evidence type="ECO:0000256" key="2">
    <source>
        <dbReference type="ARBA" id="ARBA00007027"/>
    </source>
</evidence>
<name>A0A2M8EWY0_9BACT</name>
<protein>
    <submittedName>
        <fullName evidence="8">Transcriptional regulator</fullName>
    </submittedName>
</protein>
<evidence type="ECO:0000313" key="8">
    <source>
        <dbReference type="EMBL" id="PJC30349.1"/>
    </source>
</evidence>
<dbReference type="GO" id="GO:0003700">
    <property type="term" value="F:DNA-binding transcription factor activity"/>
    <property type="evidence" value="ECO:0007669"/>
    <property type="project" value="InterPro"/>
</dbReference>
<dbReference type="Pfam" id="PF01371">
    <property type="entry name" value="Trp_repressor"/>
    <property type="match status" value="1"/>
</dbReference>
<keyword evidence="4" id="KW-0678">Repressor</keyword>
<dbReference type="InterPro" id="IPR013335">
    <property type="entry name" value="Trp_repress_bac"/>
</dbReference>
<dbReference type="PANTHER" id="PTHR38025:SF1">
    <property type="entry name" value="TRP OPERON REPRESSOR"/>
    <property type="match status" value="1"/>
</dbReference>
<evidence type="ECO:0000313" key="9">
    <source>
        <dbReference type="Proteomes" id="UP000231383"/>
    </source>
</evidence>
<proteinExistence type="inferred from homology"/>
<dbReference type="PANTHER" id="PTHR38025">
    <property type="entry name" value="TRP OPERON REPRESSOR"/>
    <property type="match status" value="1"/>
</dbReference>
<gene>
    <name evidence="8" type="ORF">CO051_06275</name>
</gene>
<dbReference type="Proteomes" id="UP000231383">
    <property type="component" value="Unassembled WGS sequence"/>
</dbReference>
<comment type="subcellular location">
    <subcellularLocation>
        <location evidence="1">Cytoplasm</location>
    </subcellularLocation>
</comment>
<sequence length="81" mass="9225">MSDFNDLVKILQEIDSKEEMVNFLNGILTPKEKEELVRRLDIVKMLKRGIPQHTIAQKLGVGVATVTRGSKEIQMGRFKTI</sequence>
<keyword evidence="7" id="KW-0804">Transcription</keyword>
<evidence type="ECO:0000256" key="3">
    <source>
        <dbReference type="ARBA" id="ARBA00022490"/>
    </source>
</evidence>
<dbReference type="InterPro" id="IPR000831">
    <property type="entry name" value="Trp_repress"/>
</dbReference>
<evidence type="ECO:0000256" key="7">
    <source>
        <dbReference type="ARBA" id="ARBA00023163"/>
    </source>
</evidence>
<dbReference type="Gene3D" id="1.10.1270.10">
    <property type="entry name" value="TrpR-like"/>
    <property type="match status" value="1"/>
</dbReference>
<organism evidence="8 9">
    <name type="scientific">Candidatus Roizmanbacteria bacterium CG_4_9_14_0_2_um_filter_39_13</name>
    <dbReference type="NCBI Taxonomy" id="1974839"/>
    <lineage>
        <taxon>Bacteria</taxon>
        <taxon>Candidatus Roizmaniibacteriota</taxon>
    </lineage>
</organism>
<dbReference type="GO" id="GO:0005737">
    <property type="term" value="C:cytoplasm"/>
    <property type="evidence" value="ECO:0007669"/>
    <property type="project" value="UniProtKB-SubCell"/>
</dbReference>
<evidence type="ECO:0000256" key="6">
    <source>
        <dbReference type="ARBA" id="ARBA00023125"/>
    </source>
</evidence>
<keyword evidence="6" id="KW-0238">DNA-binding</keyword>
<evidence type="ECO:0000256" key="5">
    <source>
        <dbReference type="ARBA" id="ARBA00023015"/>
    </source>
</evidence>
<dbReference type="InterPro" id="IPR010921">
    <property type="entry name" value="Trp_repressor/repl_initiator"/>
</dbReference>
<reference evidence="9" key="1">
    <citation type="submission" date="2017-09" db="EMBL/GenBank/DDBJ databases">
        <title>Depth-based differentiation of microbial function through sediment-hosted aquifers and enrichment of novel symbionts in the deep terrestrial subsurface.</title>
        <authorList>
            <person name="Probst A.J."/>
            <person name="Ladd B."/>
            <person name="Jarett J.K."/>
            <person name="Geller-Mcgrath D.E."/>
            <person name="Sieber C.M.K."/>
            <person name="Emerson J.B."/>
            <person name="Anantharaman K."/>
            <person name="Thomas B.C."/>
            <person name="Malmstrom R."/>
            <person name="Stieglmeier M."/>
            <person name="Klingl A."/>
            <person name="Woyke T."/>
            <person name="Ryan C.M."/>
            <person name="Banfield J.F."/>
        </authorList>
    </citation>
    <scope>NUCLEOTIDE SEQUENCE [LARGE SCALE GENOMIC DNA]</scope>
</reference>
<dbReference type="SUPFAM" id="SSF48295">
    <property type="entry name" value="TrpR-like"/>
    <property type="match status" value="1"/>
</dbReference>